<dbReference type="EMBL" id="JBEPAZ010000076">
    <property type="protein sequence ID" value="MER6433958.1"/>
    <property type="molecule type" value="Genomic_DNA"/>
</dbReference>
<dbReference type="PANTHER" id="PTHR38593:SF1">
    <property type="entry name" value="BLR2558 PROTEIN"/>
    <property type="match status" value="1"/>
</dbReference>
<gene>
    <name evidence="2" type="ORF">ABT272_40590</name>
</gene>
<evidence type="ECO:0000313" key="3">
    <source>
        <dbReference type="Proteomes" id="UP001470023"/>
    </source>
</evidence>
<evidence type="ECO:0000259" key="1">
    <source>
        <dbReference type="Pfam" id="PF13628"/>
    </source>
</evidence>
<keyword evidence="3" id="KW-1185">Reference proteome</keyword>
<proteinExistence type="predicted"/>
<dbReference type="InterPro" id="IPR025419">
    <property type="entry name" value="DUF4142"/>
</dbReference>
<dbReference type="PANTHER" id="PTHR38593">
    <property type="entry name" value="BLR2558 PROTEIN"/>
    <property type="match status" value="1"/>
</dbReference>
<comment type="caution">
    <text evidence="2">The sequence shown here is derived from an EMBL/GenBank/DDBJ whole genome shotgun (WGS) entry which is preliminary data.</text>
</comment>
<name>A0ABV1UJQ9_9ACTN</name>
<organism evidence="2 3">
    <name type="scientific">Streptomyces sp. 900105245</name>
    <dbReference type="NCBI Taxonomy" id="3154379"/>
    <lineage>
        <taxon>Bacteria</taxon>
        <taxon>Bacillati</taxon>
        <taxon>Actinomycetota</taxon>
        <taxon>Actinomycetes</taxon>
        <taxon>Kitasatosporales</taxon>
        <taxon>Streptomycetaceae</taxon>
        <taxon>Streptomyces</taxon>
    </lineage>
</organism>
<reference evidence="2 3" key="1">
    <citation type="submission" date="2024-06" db="EMBL/GenBank/DDBJ databases">
        <title>The Natural Products Discovery Center: Release of the First 8490 Sequenced Strains for Exploring Actinobacteria Biosynthetic Diversity.</title>
        <authorList>
            <person name="Kalkreuter E."/>
            <person name="Kautsar S.A."/>
            <person name="Yang D."/>
            <person name="Bader C.D."/>
            <person name="Teijaro C.N."/>
            <person name="Fluegel L."/>
            <person name="Davis C.M."/>
            <person name="Simpson J.R."/>
            <person name="Lauterbach L."/>
            <person name="Steele A.D."/>
            <person name="Gui C."/>
            <person name="Meng S."/>
            <person name="Li G."/>
            <person name="Viehrig K."/>
            <person name="Ye F."/>
            <person name="Su P."/>
            <person name="Kiefer A.F."/>
            <person name="Nichols A."/>
            <person name="Cepeda A.J."/>
            <person name="Yan W."/>
            <person name="Fan B."/>
            <person name="Jiang Y."/>
            <person name="Adhikari A."/>
            <person name="Zheng C.-J."/>
            <person name="Schuster L."/>
            <person name="Cowan T.M."/>
            <person name="Smanski M.J."/>
            <person name="Chevrette M.G."/>
            <person name="De Carvalho L.P.S."/>
            <person name="Shen B."/>
        </authorList>
    </citation>
    <scope>NUCLEOTIDE SEQUENCE [LARGE SCALE GENOMIC DNA]</scope>
    <source>
        <strain evidence="2 3">NPDC001166</strain>
    </source>
</reference>
<dbReference type="Proteomes" id="UP001470023">
    <property type="component" value="Unassembled WGS sequence"/>
</dbReference>
<dbReference type="Pfam" id="PF13628">
    <property type="entry name" value="DUF4142"/>
    <property type="match status" value="1"/>
</dbReference>
<evidence type="ECO:0000313" key="2">
    <source>
        <dbReference type="EMBL" id="MER6433958.1"/>
    </source>
</evidence>
<sequence>MASEAVTSVVAANLLPPTDRDFLLIATTLYSTQIDAAKLAKRNTDDEDVNLFARRMTTDFVRLFLKMKAIAPRSVIVPRDNSHNRLLQQLLPLSGPKFDHTYVTHFGLRLPGHSIAAFNKEVTEGEEPSLQKAAQNALHTLLKHQSMGEELARKKSIT</sequence>
<protein>
    <submittedName>
        <fullName evidence="2">DUF4142 domain-containing protein</fullName>
    </submittedName>
</protein>
<accession>A0ABV1UJQ9</accession>
<feature type="domain" description="DUF4142" evidence="1">
    <location>
        <begin position="18"/>
        <end position="151"/>
    </location>
</feature>
<dbReference type="RefSeq" id="WP_352065898.1">
    <property type="nucleotide sequence ID" value="NZ_JBEPAZ010000076.1"/>
</dbReference>